<dbReference type="GO" id="GO:0020037">
    <property type="term" value="F:heme binding"/>
    <property type="evidence" value="ECO:0007669"/>
    <property type="project" value="UniProtKB-UniRule"/>
</dbReference>
<reference evidence="15 16" key="1">
    <citation type="submission" date="2015-06" db="EMBL/GenBank/DDBJ databases">
        <title>Draft genome of the ant-associated black yeast Phialophora attae CBS 131958.</title>
        <authorList>
            <person name="Moreno L.F."/>
            <person name="Stielow B.J."/>
            <person name="de Hoog S."/>
            <person name="Vicente V.A."/>
            <person name="Weiss V.A."/>
            <person name="de Vries M."/>
            <person name="Cruz L.M."/>
            <person name="Souza E.M."/>
        </authorList>
    </citation>
    <scope>NUCLEOTIDE SEQUENCE [LARGE SCALE GENOMIC DNA]</scope>
    <source>
        <strain evidence="15 16">CBS 131958</strain>
    </source>
</reference>
<dbReference type="InterPro" id="IPR043156">
    <property type="entry name" value="Catalase_clade2_helical"/>
</dbReference>
<dbReference type="InterPro" id="IPR029062">
    <property type="entry name" value="Class_I_gatase-like"/>
</dbReference>
<evidence type="ECO:0000256" key="4">
    <source>
        <dbReference type="ARBA" id="ARBA00022559"/>
    </source>
</evidence>
<dbReference type="GO" id="GO:0006979">
    <property type="term" value="P:response to oxidative stress"/>
    <property type="evidence" value="ECO:0007669"/>
    <property type="project" value="InterPro"/>
</dbReference>
<evidence type="ECO:0000256" key="10">
    <source>
        <dbReference type="PIRNR" id="PIRNR038927"/>
    </source>
</evidence>
<evidence type="ECO:0000256" key="8">
    <source>
        <dbReference type="ARBA" id="ARBA00023004"/>
    </source>
</evidence>
<feature type="active site" evidence="11">
    <location>
        <position position="158"/>
    </location>
</feature>
<evidence type="ECO:0000256" key="12">
    <source>
        <dbReference type="PIRSR" id="PIRSR038927-2"/>
    </source>
</evidence>
<comment type="similarity">
    <text evidence="2 10">Belongs to the catalase family.</text>
</comment>
<evidence type="ECO:0000256" key="7">
    <source>
        <dbReference type="ARBA" id="ARBA00023002"/>
    </source>
</evidence>
<dbReference type="STRING" id="1664694.A0A0N0NLX0"/>
<comment type="catalytic activity">
    <reaction evidence="10">
        <text>2 H2O2 = O2 + 2 H2O</text>
        <dbReference type="Rhea" id="RHEA:20309"/>
        <dbReference type="ChEBI" id="CHEBI:15377"/>
        <dbReference type="ChEBI" id="CHEBI:15379"/>
        <dbReference type="ChEBI" id="CHEBI:16240"/>
        <dbReference type="EC" id="1.11.1.6"/>
    </reaction>
</comment>
<dbReference type="Proteomes" id="UP000038010">
    <property type="component" value="Unassembled WGS sequence"/>
</dbReference>
<dbReference type="Pfam" id="PF00199">
    <property type="entry name" value="Catalase"/>
    <property type="match status" value="1"/>
</dbReference>
<dbReference type="VEuPathDB" id="FungiDB:AB675_3561"/>
<dbReference type="Gene3D" id="1.20.1370.20">
    <property type="match status" value="1"/>
</dbReference>
<keyword evidence="8 10" id="KW-0408">Iron</keyword>
<feature type="binding site" description="axial binding residue" evidence="12">
    <location>
        <position position="373"/>
    </location>
    <ligand>
        <name>heme</name>
        <dbReference type="ChEBI" id="CHEBI:30413"/>
    </ligand>
    <ligandPart>
        <name>Fe</name>
        <dbReference type="ChEBI" id="CHEBI:18248"/>
    </ligandPart>
</feature>
<keyword evidence="4 10" id="KW-0575">Peroxidase</keyword>
<keyword evidence="13" id="KW-0732">Signal</keyword>
<dbReference type="AlphaFoldDB" id="A0A0N0NLX0"/>
<organism evidence="15 16">
    <name type="scientific">Cyphellophora attinorum</name>
    <dbReference type="NCBI Taxonomy" id="1664694"/>
    <lineage>
        <taxon>Eukaryota</taxon>
        <taxon>Fungi</taxon>
        <taxon>Dikarya</taxon>
        <taxon>Ascomycota</taxon>
        <taxon>Pezizomycotina</taxon>
        <taxon>Eurotiomycetes</taxon>
        <taxon>Chaetothyriomycetidae</taxon>
        <taxon>Chaetothyriales</taxon>
        <taxon>Cyphellophoraceae</taxon>
        <taxon>Cyphellophora</taxon>
    </lineage>
</organism>
<comment type="cofactor">
    <cofactor evidence="1 10 12">
        <name>heme</name>
        <dbReference type="ChEBI" id="CHEBI:30413"/>
    </cofactor>
</comment>
<evidence type="ECO:0000256" key="6">
    <source>
        <dbReference type="ARBA" id="ARBA00022723"/>
    </source>
</evidence>
<evidence type="ECO:0000256" key="13">
    <source>
        <dbReference type="SAM" id="SignalP"/>
    </source>
</evidence>
<dbReference type="PANTHER" id="PTHR42821">
    <property type="entry name" value="CATALASE"/>
    <property type="match status" value="1"/>
</dbReference>
<keyword evidence="7 10" id="KW-0560">Oxidoreductase</keyword>
<dbReference type="InterPro" id="IPR011614">
    <property type="entry name" value="Catalase_core"/>
</dbReference>
<evidence type="ECO:0000256" key="1">
    <source>
        <dbReference type="ARBA" id="ARBA00001971"/>
    </source>
</evidence>
<dbReference type="RefSeq" id="XP_017999492.1">
    <property type="nucleotide sequence ID" value="XM_018143622.1"/>
</dbReference>
<feature type="chain" id="PRO_5005856738" description="Catalase" evidence="13">
    <location>
        <begin position="17"/>
        <end position="717"/>
    </location>
</feature>
<dbReference type="OrthoDB" id="6880011at2759"/>
<dbReference type="GO" id="GO:0005829">
    <property type="term" value="C:cytosol"/>
    <property type="evidence" value="ECO:0007669"/>
    <property type="project" value="TreeGrafter"/>
</dbReference>
<dbReference type="InterPro" id="IPR020835">
    <property type="entry name" value="Catalase_sf"/>
</dbReference>
<feature type="domain" description="Catalase core" evidence="14">
    <location>
        <begin position="40"/>
        <end position="427"/>
    </location>
</feature>
<dbReference type="GO" id="GO:0004096">
    <property type="term" value="F:catalase activity"/>
    <property type="evidence" value="ECO:0007669"/>
    <property type="project" value="UniProtKB-UniRule"/>
</dbReference>
<protein>
    <recommendedName>
        <fullName evidence="3 10">Catalase</fullName>
        <ecNumber evidence="3 10">1.11.1.6</ecNumber>
    </recommendedName>
</protein>
<dbReference type="InterPro" id="IPR041399">
    <property type="entry name" value="Catalase_large_C"/>
</dbReference>
<keyword evidence="6 10" id="KW-0479">Metal-binding</keyword>
<dbReference type="SMART" id="SM01060">
    <property type="entry name" value="Catalase"/>
    <property type="match status" value="1"/>
</dbReference>
<dbReference type="InterPro" id="IPR018028">
    <property type="entry name" value="Catalase"/>
</dbReference>
<dbReference type="PIRSF" id="PIRSF038927">
    <property type="entry name" value="Catalase_clade2"/>
    <property type="match status" value="1"/>
</dbReference>
<name>A0A0N0NLX0_9EURO</name>
<evidence type="ECO:0000256" key="3">
    <source>
        <dbReference type="ARBA" id="ARBA00012314"/>
    </source>
</evidence>
<comment type="caution">
    <text evidence="15">The sequence shown here is derived from an EMBL/GenBank/DDBJ whole genome shotgun (WGS) entry which is preliminary data.</text>
</comment>
<feature type="signal peptide" evidence="13">
    <location>
        <begin position="1"/>
        <end position="16"/>
    </location>
</feature>
<keyword evidence="9 10" id="KW-0376">Hydrogen peroxide</keyword>
<dbReference type="Gene3D" id="2.40.180.10">
    <property type="entry name" value="Catalase core domain"/>
    <property type="match status" value="1"/>
</dbReference>
<dbReference type="PANTHER" id="PTHR42821:SF3">
    <property type="entry name" value="CATALASE B"/>
    <property type="match status" value="1"/>
</dbReference>
<sequence length="717" mass="77182">MKLVLAVVGALAIVTAQNTSDTKLSQLEQATVDTNGQIETDSVGVLVNTSASLRAGPRGLNLLEDTAVRKKIIHFDRERVPERVVHALGTGAYGQFESYGDWSNLTSACWLHAGAVSEVFTRFSVVVASVGGSQSNRDTHGFATKIYSECGNQDLVGNHLSSFFINDGAQFPDLIHAVKAEPNTGFPTGGTAHTTAYDFFTQHPESAFQLTNVLSDLGIPRDVRHIQGNGVHTFRFITSTGQSTLVKWFWLPVLGLRSLVYDEAQILVGKNGNFPRIDLYNNIEAGNYPEWEFAVQMFPDDGSYMYQGYDLLTPTVIVPFEVVEPVKLGKLTLNRNYQNFFAEPEAISFAPSNVVDGFTFVPDPLLQWRLMSYDDTSTHRHNSPNGYLLPINKPIVPINNNYRNGYMQPQIFVGQSDSTPNSIGGVVAASPNASYSYGSPSVDGIAGRYQPYVDIQYLQARQFWNSMDVYAQQHTVDGYVFELGNVANKTVVQTFVDSYLNPIDNCLARRVAYGIGATMPALSPTNGSATYPSLYRLNEQSMQNKSNAGLTVAVVANDTMFSEEDLSAMMPLLEAQQVSLAIVGPRIGMLATGVNATASYITASSVFYDAVFVGSSINATGVGLAGDAMEFIKQAYGHGKAVGVFGGSGNLTDAVGVVGMAGNEFVGGMGSSAANGTLGVYMGGPGEVTEQVLAALSGPVRFFGRFQVDDLGVICGM</sequence>
<evidence type="ECO:0000259" key="14">
    <source>
        <dbReference type="SMART" id="SM01060"/>
    </source>
</evidence>
<proteinExistence type="inferred from homology"/>
<dbReference type="PROSITE" id="PS00438">
    <property type="entry name" value="CATALASE_2"/>
    <property type="match status" value="1"/>
</dbReference>
<dbReference type="Pfam" id="PF18011">
    <property type="entry name" value="Catalase_C"/>
    <property type="match status" value="1"/>
</dbReference>
<feature type="active site" evidence="11">
    <location>
        <position position="86"/>
    </location>
</feature>
<dbReference type="Pfam" id="PF06628">
    <property type="entry name" value="Catalase-rel"/>
    <property type="match status" value="1"/>
</dbReference>
<gene>
    <name evidence="15" type="ORF">AB675_3561</name>
</gene>
<keyword evidence="5 10" id="KW-0349">Heme</keyword>
<evidence type="ECO:0000313" key="15">
    <source>
        <dbReference type="EMBL" id="KPI39529.1"/>
    </source>
</evidence>
<comment type="function">
    <text evidence="10">Occurs in almost all aerobically respiring organisms and serves to protect cells from the toxic effects of hydrogen peroxide.</text>
</comment>
<keyword evidence="16" id="KW-1185">Reference proteome</keyword>
<dbReference type="InterPro" id="IPR024712">
    <property type="entry name" value="Catalase_clade2"/>
</dbReference>
<dbReference type="GeneID" id="28735502"/>
<evidence type="ECO:0000256" key="11">
    <source>
        <dbReference type="PIRSR" id="PIRSR038927-1"/>
    </source>
</evidence>
<evidence type="ECO:0000256" key="9">
    <source>
        <dbReference type="ARBA" id="ARBA00023324"/>
    </source>
</evidence>
<dbReference type="PRINTS" id="PR00067">
    <property type="entry name" value="CATALASE"/>
</dbReference>
<evidence type="ECO:0000313" key="16">
    <source>
        <dbReference type="Proteomes" id="UP000038010"/>
    </source>
</evidence>
<dbReference type="Gene3D" id="3.40.50.880">
    <property type="match status" value="1"/>
</dbReference>
<dbReference type="InterPro" id="IPR010582">
    <property type="entry name" value="Catalase_immune_responsive"/>
</dbReference>
<dbReference type="SUPFAM" id="SSF52317">
    <property type="entry name" value="Class I glutamine amidotransferase-like"/>
    <property type="match status" value="1"/>
</dbReference>
<dbReference type="SUPFAM" id="SSF56634">
    <property type="entry name" value="Heme-dependent catalase-like"/>
    <property type="match status" value="1"/>
</dbReference>
<dbReference type="EMBL" id="LFJN01000014">
    <property type="protein sequence ID" value="KPI39529.1"/>
    <property type="molecule type" value="Genomic_DNA"/>
</dbReference>
<evidence type="ECO:0000256" key="5">
    <source>
        <dbReference type="ARBA" id="ARBA00022617"/>
    </source>
</evidence>
<evidence type="ECO:0000256" key="2">
    <source>
        <dbReference type="ARBA" id="ARBA00005329"/>
    </source>
</evidence>
<dbReference type="InterPro" id="IPR024708">
    <property type="entry name" value="Catalase_AS"/>
</dbReference>
<dbReference type="EC" id="1.11.1.6" evidence="3 10"/>
<dbReference type="GO" id="GO:0042744">
    <property type="term" value="P:hydrogen peroxide catabolic process"/>
    <property type="evidence" value="ECO:0007669"/>
    <property type="project" value="UniProtKB-UniRule"/>
</dbReference>
<dbReference type="PROSITE" id="PS51402">
    <property type="entry name" value="CATALASE_3"/>
    <property type="match status" value="1"/>
</dbReference>
<accession>A0A0N0NLX0</accession>
<dbReference type="GO" id="GO:0046872">
    <property type="term" value="F:metal ion binding"/>
    <property type="evidence" value="ECO:0007669"/>
    <property type="project" value="UniProtKB-KW"/>
</dbReference>